<feature type="domain" description="HTH marR-type" evidence="1">
    <location>
        <begin position="9"/>
        <end position="141"/>
    </location>
</feature>
<dbReference type="AlphaFoldDB" id="A0A7W9ME48"/>
<dbReference type="GO" id="GO:0006950">
    <property type="term" value="P:response to stress"/>
    <property type="evidence" value="ECO:0007669"/>
    <property type="project" value="TreeGrafter"/>
</dbReference>
<dbReference type="InterPro" id="IPR039422">
    <property type="entry name" value="MarR/SlyA-like"/>
</dbReference>
<dbReference type="PANTHER" id="PTHR33164">
    <property type="entry name" value="TRANSCRIPTIONAL REGULATOR, MARR FAMILY"/>
    <property type="match status" value="1"/>
</dbReference>
<dbReference type="SUPFAM" id="SSF46785">
    <property type="entry name" value="Winged helix' DNA-binding domain"/>
    <property type="match status" value="1"/>
</dbReference>
<dbReference type="InterPro" id="IPR036388">
    <property type="entry name" value="WH-like_DNA-bd_sf"/>
</dbReference>
<dbReference type="Gene3D" id="1.10.10.10">
    <property type="entry name" value="Winged helix-like DNA-binding domain superfamily/Winged helix DNA-binding domain"/>
    <property type="match status" value="1"/>
</dbReference>
<gene>
    <name evidence="2" type="ORF">F4562_000138</name>
</gene>
<evidence type="ECO:0000259" key="1">
    <source>
        <dbReference type="PROSITE" id="PS50995"/>
    </source>
</evidence>
<dbReference type="InterPro" id="IPR036390">
    <property type="entry name" value="WH_DNA-bd_sf"/>
</dbReference>
<organism evidence="2 3">
    <name type="scientific">Streptosporangium becharense</name>
    <dbReference type="NCBI Taxonomy" id="1816182"/>
    <lineage>
        <taxon>Bacteria</taxon>
        <taxon>Bacillati</taxon>
        <taxon>Actinomycetota</taxon>
        <taxon>Actinomycetes</taxon>
        <taxon>Streptosporangiales</taxon>
        <taxon>Streptosporangiaceae</taxon>
        <taxon>Streptosporangium</taxon>
    </lineage>
</organism>
<dbReference type="Proteomes" id="UP000540685">
    <property type="component" value="Unassembled WGS sequence"/>
</dbReference>
<keyword evidence="2" id="KW-0238">DNA-binding</keyword>
<evidence type="ECO:0000313" key="2">
    <source>
        <dbReference type="EMBL" id="MBB5817076.1"/>
    </source>
</evidence>
<dbReference type="RefSeq" id="WP_311734206.1">
    <property type="nucleotide sequence ID" value="NZ_JACHMP010000001.1"/>
</dbReference>
<dbReference type="Pfam" id="PF01047">
    <property type="entry name" value="MarR"/>
    <property type="match status" value="1"/>
</dbReference>
<reference evidence="2 3" key="1">
    <citation type="submission" date="2020-08" db="EMBL/GenBank/DDBJ databases">
        <title>Sequencing the genomes of 1000 actinobacteria strains.</title>
        <authorList>
            <person name="Klenk H.-P."/>
        </authorList>
    </citation>
    <scope>NUCLEOTIDE SEQUENCE [LARGE SCALE GENOMIC DNA]</scope>
    <source>
        <strain evidence="2 3">DSM 46887</strain>
    </source>
</reference>
<dbReference type="GO" id="GO:0003700">
    <property type="term" value="F:DNA-binding transcription factor activity"/>
    <property type="evidence" value="ECO:0007669"/>
    <property type="project" value="InterPro"/>
</dbReference>
<dbReference type="SMART" id="SM00347">
    <property type="entry name" value="HTH_MARR"/>
    <property type="match status" value="1"/>
</dbReference>
<accession>A0A7W9ME48</accession>
<dbReference type="PANTHER" id="PTHR33164:SF43">
    <property type="entry name" value="HTH-TYPE TRANSCRIPTIONAL REPRESSOR YETL"/>
    <property type="match status" value="1"/>
</dbReference>
<protein>
    <submittedName>
        <fullName evidence="2">DNA-binding MarR family transcriptional regulator</fullName>
    </submittedName>
</protein>
<keyword evidence="3" id="KW-1185">Reference proteome</keyword>
<sequence length="156" mass="17282">MANDLSRPTPSLLYAVKRLELAIRTHLDEMLRGSGVTTLQYTALTVLERRDGTTAAQLARDSFVTPQAMADMVRALDQRHLIRRSPNPDNKRELLLYLTEEGYALLDAYASAAAGLEDHMVSAFSPEQVDAFRTALTSAWITLSPERTRALTDSAC</sequence>
<comment type="caution">
    <text evidence="2">The sequence shown here is derived from an EMBL/GenBank/DDBJ whole genome shotgun (WGS) entry which is preliminary data.</text>
</comment>
<dbReference type="EMBL" id="JACHMP010000001">
    <property type="protein sequence ID" value="MBB5817076.1"/>
    <property type="molecule type" value="Genomic_DNA"/>
</dbReference>
<dbReference type="PROSITE" id="PS50995">
    <property type="entry name" value="HTH_MARR_2"/>
    <property type="match status" value="1"/>
</dbReference>
<dbReference type="GO" id="GO:0003677">
    <property type="term" value="F:DNA binding"/>
    <property type="evidence" value="ECO:0007669"/>
    <property type="project" value="UniProtKB-KW"/>
</dbReference>
<dbReference type="InterPro" id="IPR000835">
    <property type="entry name" value="HTH_MarR-typ"/>
</dbReference>
<name>A0A7W9ME48_9ACTN</name>
<proteinExistence type="predicted"/>
<evidence type="ECO:0000313" key="3">
    <source>
        <dbReference type="Proteomes" id="UP000540685"/>
    </source>
</evidence>